<feature type="domain" description="Glycoside hydrolase family 5" evidence="7">
    <location>
        <begin position="34"/>
        <end position="305"/>
    </location>
</feature>
<reference evidence="8" key="1">
    <citation type="submission" date="2021-02" db="EMBL/GenBank/DDBJ databases">
        <title>First Annotated Genome of the Yellow-green Alga Tribonema minus.</title>
        <authorList>
            <person name="Mahan K.M."/>
        </authorList>
    </citation>
    <scope>NUCLEOTIDE SEQUENCE</scope>
    <source>
        <strain evidence="8">UTEX B ZZ1240</strain>
    </source>
</reference>
<keyword evidence="4 6" id="KW-0326">Glycosidase</keyword>
<protein>
    <submittedName>
        <fullName evidence="8">Glycoside hydrolase superfamily</fullName>
    </submittedName>
</protein>
<accession>A0A836CFX5</accession>
<dbReference type="InterPro" id="IPR050386">
    <property type="entry name" value="Glycosyl_hydrolase_5"/>
</dbReference>
<dbReference type="InterPro" id="IPR017853">
    <property type="entry name" value="GH"/>
</dbReference>
<dbReference type="InterPro" id="IPR001547">
    <property type="entry name" value="Glyco_hydro_5"/>
</dbReference>
<evidence type="ECO:0000256" key="3">
    <source>
        <dbReference type="ARBA" id="ARBA00023277"/>
    </source>
</evidence>
<evidence type="ECO:0000259" key="7">
    <source>
        <dbReference type="Pfam" id="PF00150"/>
    </source>
</evidence>
<organism evidence="8 9">
    <name type="scientific">Tribonema minus</name>
    <dbReference type="NCBI Taxonomy" id="303371"/>
    <lineage>
        <taxon>Eukaryota</taxon>
        <taxon>Sar</taxon>
        <taxon>Stramenopiles</taxon>
        <taxon>Ochrophyta</taxon>
        <taxon>PX clade</taxon>
        <taxon>Xanthophyceae</taxon>
        <taxon>Tribonematales</taxon>
        <taxon>Tribonemataceae</taxon>
        <taxon>Tribonema</taxon>
    </lineage>
</organism>
<dbReference type="PANTHER" id="PTHR31297:SF41">
    <property type="entry name" value="ENDOGLUCANASE, PUTATIVE (AFU_ORTHOLOGUE AFUA_5G01830)-RELATED"/>
    <property type="match status" value="1"/>
</dbReference>
<dbReference type="Gene3D" id="3.20.20.80">
    <property type="entry name" value="Glycosidases"/>
    <property type="match status" value="1"/>
</dbReference>
<proteinExistence type="inferred from homology"/>
<sequence length="334" mass="37101">MAKTATQVLTSIGTGINLGQVFESKQHSRDADKIRPWLSAVKSKGFGHVRIPVTWYPGTAHVCMLDDPEFMHLLDDATDFAVKLGLTVIINAHHEDWLFQHYDGSAAYNTKFKELWRRIAAKYNAYTQQQVIFEVLNEPTAKFGLGSAAATSACIDLTRKINCAGYAGIRAVSATRVVLVQPNNAGNIWSVPIVYPDKASLPGAGADKYLGIQFHTYDNYNFCLQGGRNDHYKSVADVSADVAKRLTMIVKWHGAIGKDTVAIHLGEFGVGRLDQRQRDADIVRAYYKLTSKLFREKRICVTAWSDGGWFALTLTDARQTVTWPFGLADQVLKT</sequence>
<evidence type="ECO:0000256" key="1">
    <source>
        <dbReference type="ARBA" id="ARBA00005641"/>
    </source>
</evidence>
<evidence type="ECO:0000256" key="4">
    <source>
        <dbReference type="ARBA" id="ARBA00023295"/>
    </source>
</evidence>
<evidence type="ECO:0000313" key="9">
    <source>
        <dbReference type="Proteomes" id="UP000664859"/>
    </source>
</evidence>
<keyword evidence="3" id="KW-0119">Carbohydrate metabolism</keyword>
<dbReference type="EMBL" id="JAFCMP010000179">
    <property type="protein sequence ID" value="KAG5184089.1"/>
    <property type="molecule type" value="Genomic_DNA"/>
</dbReference>
<dbReference type="SUPFAM" id="SSF51445">
    <property type="entry name" value="(Trans)glycosidases"/>
    <property type="match status" value="1"/>
</dbReference>
<dbReference type="AlphaFoldDB" id="A0A836CFX5"/>
<keyword evidence="9" id="KW-1185">Reference proteome</keyword>
<dbReference type="GO" id="GO:0009251">
    <property type="term" value="P:glucan catabolic process"/>
    <property type="evidence" value="ECO:0007669"/>
    <property type="project" value="TreeGrafter"/>
</dbReference>
<evidence type="ECO:0000313" key="8">
    <source>
        <dbReference type="EMBL" id="KAG5184089.1"/>
    </source>
</evidence>
<dbReference type="GO" id="GO:0009986">
    <property type="term" value="C:cell surface"/>
    <property type="evidence" value="ECO:0007669"/>
    <property type="project" value="TreeGrafter"/>
</dbReference>
<dbReference type="GO" id="GO:0008422">
    <property type="term" value="F:beta-glucosidase activity"/>
    <property type="evidence" value="ECO:0007669"/>
    <property type="project" value="TreeGrafter"/>
</dbReference>
<gene>
    <name evidence="8" type="ORF">JKP88DRAFT_163642</name>
</gene>
<evidence type="ECO:0000256" key="2">
    <source>
        <dbReference type="ARBA" id="ARBA00022801"/>
    </source>
</evidence>
<dbReference type="OrthoDB" id="412536at2759"/>
<keyword evidence="2 6" id="KW-0378">Hydrolase</keyword>
<dbReference type="GO" id="GO:0005576">
    <property type="term" value="C:extracellular region"/>
    <property type="evidence" value="ECO:0007669"/>
    <property type="project" value="TreeGrafter"/>
</dbReference>
<evidence type="ECO:0000256" key="5">
    <source>
        <dbReference type="ARBA" id="ARBA00023326"/>
    </source>
</evidence>
<comment type="similarity">
    <text evidence="1 6">Belongs to the glycosyl hydrolase 5 (cellulase A) family.</text>
</comment>
<dbReference type="Pfam" id="PF00150">
    <property type="entry name" value="Cellulase"/>
    <property type="match status" value="1"/>
</dbReference>
<evidence type="ECO:0000256" key="6">
    <source>
        <dbReference type="RuleBase" id="RU361153"/>
    </source>
</evidence>
<keyword evidence="5" id="KW-0624">Polysaccharide degradation</keyword>
<dbReference type="PANTHER" id="PTHR31297">
    <property type="entry name" value="GLUCAN ENDO-1,6-BETA-GLUCOSIDASE B"/>
    <property type="match status" value="1"/>
</dbReference>
<name>A0A836CFX5_9STRA</name>
<comment type="caution">
    <text evidence="8">The sequence shown here is derived from an EMBL/GenBank/DDBJ whole genome shotgun (WGS) entry which is preliminary data.</text>
</comment>
<dbReference type="Proteomes" id="UP000664859">
    <property type="component" value="Unassembled WGS sequence"/>
</dbReference>